<dbReference type="GO" id="GO:0005634">
    <property type="term" value="C:nucleus"/>
    <property type="evidence" value="ECO:0000318"/>
    <property type="project" value="GO_Central"/>
</dbReference>
<dbReference type="eggNOG" id="KOG0351">
    <property type="taxonomic scope" value="Eukaryota"/>
</dbReference>
<dbReference type="Proteomes" id="UP000000305">
    <property type="component" value="Unassembled WGS sequence"/>
</dbReference>
<gene>
    <name evidence="9" type="ORF">DAPPUDRAFT_113273</name>
</gene>
<dbReference type="GO" id="GO:0006260">
    <property type="term" value="P:DNA replication"/>
    <property type="evidence" value="ECO:0000318"/>
    <property type="project" value="GO_Central"/>
</dbReference>
<dbReference type="SUPFAM" id="SSF52540">
    <property type="entry name" value="P-loop containing nucleoside triphosphate hydrolases"/>
    <property type="match status" value="1"/>
</dbReference>
<evidence type="ECO:0000313" key="9">
    <source>
        <dbReference type="EMBL" id="EFX69858.1"/>
    </source>
</evidence>
<dbReference type="GO" id="GO:0005694">
    <property type="term" value="C:chromosome"/>
    <property type="evidence" value="ECO:0000318"/>
    <property type="project" value="GO_Central"/>
</dbReference>
<dbReference type="GO" id="GO:0005737">
    <property type="term" value="C:cytoplasm"/>
    <property type="evidence" value="ECO:0000318"/>
    <property type="project" value="GO_Central"/>
</dbReference>
<dbReference type="GO" id="GO:0003677">
    <property type="term" value="F:DNA binding"/>
    <property type="evidence" value="ECO:0007669"/>
    <property type="project" value="UniProtKB-KW"/>
</dbReference>
<dbReference type="EMBL" id="GL732629">
    <property type="protein sequence ID" value="EFX69858.1"/>
    <property type="molecule type" value="Genomic_DNA"/>
</dbReference>
<keyword evidence="4" id="KW-0539">Nucleus</keyword>
<protein>
    <recommendedName>
        <fullName evidence="6">DNA 3'-5' helicase</fullName>
        <ecNumber evidence="6">5.6.2.4</ecNumber>
    </recommendedName>
    <alternativeName>
        <fullName evidence="7">DNA 3'-5' helicase BLM</fullName>
    </alternativeName>
</protein>
<reference evidence="9 10" key="1">
    <citation type="journal article" date="2011" name="Science">
        <title>The ecoresponsive genome of Daphnia pulex.</title>
        <authorList>
            <person name="Colbourne J.K."/>
            <person name="Pfrender M.E."/>
            <person name="Gilbert D."/>
            <person name="Thomas W.K."/>
            <person name="Tucker A."/>
            <person name="Oakley T.H."/>
            <person name="Tokishita S."/>
            <person name="Aerts A."/>
            <person name="Arnold G.J."/>
            <person name="Basu M.K."/>
            <person name="Bauer D.J."/>
            <person name="Caceres C.E."/>
            <person name="Carmel L."/>
            <person name="Casola C."/>
            <person name="Choi J.H."/>
            <person name="Detter J.C."/>
            <person name="Dong Q."/>
            <person name="Dusheyko S."/>
            <person name="Eads B.D."/>
            <person name="Frohlich T."/>
            <person name="Geiler-Samerotte K.A."/>
            <person name="Gerlach D."/>
            <person name="Hatcher P."/>
            <person name="Jogdeo S."/>
            <person name="Krijgsveld J."/>
            <person name="Kriventseva E.V."/>
            <person name="Kultz D."/>
            <person name="Laforsch C."/>
            <person name="Lindquist E."/>
            <person name="Lopez J."/>
            <person name="Manak J.R."/>
            <person name="Muller J."/>
            <person name="Pangilinan J."/>
            <person name="Patwardhan R.P."/>
            <person name="Pitluck S."/>
            <person name="Pritham E.J."/>
            <person name="Rechtsteiner A."/>
            <person name="Rho M."/>
            <person name="Rogozin I.B."/>
            <person name="Sakarya O."/>
            <person name="Salamov A."/>
            <person name="Schaack S."/>
            <person name="Shapiro H."/>
            <person name="Shiga Y."/>
            <person name="Skalitzky C."/>
            <person name="Smith Z."/>
            <person name="Souvorov A."/>
            <person name="Sung W."/>
            <person name="Tang Z."/>
            <person name="Tsuchiya D."/>
            <person name="Tu H."/>
            <person name="Vos H."/>
            <person name="Wang M."/>
            <person name="Wolf Y.I."/>
            <person name="Yamagata H."/>
            <person name="Yamada T."/>
            <person name="Ye Y."/>
            <person name="Shaw J.R."/>
            <person name="Andrews J."/>
            <person name="Crease T.J."/>
            <person name="Tang H."/>
            <person name="Lucas S.M."/>
            <person name="Robertson H.M."/>
            <person name="Bork P."/>
            <person name="Koonin E.V."/>
            <person name="Zdobnov E.M."/>
            <person name="Grigoriev I.V."/>
            <person name="Lynch M."/>
            <person name="Boore J.L."/>
        </authorList>
    </citation>
    <scope>NUCLEOTIDE SEQUENCE [LARGE SCALE GENOMIC DNA]</scope>
</reference>
<keyword evidence="10" id="KW-1185">Reference proteome</keyword>
<dbReference type="Pfam" id="PF00271">
    <property type="entry name" value="Helicase_C"/>
    <property type="match status" value="1"/>
</dbReference>
<dbReference type="Gene3D" id="3.40.50.300">
    <property type="entry name" value="P-loop containing nucleotide triphosphate hydrolases"/>
    <property type="match status" value="2"/>
</dbReference>
<dbReference type="InParanoid" id="E9HEJ7"/>
<dbReference type="PhylomeDB" id="E9HEJ7"/>
<dbReference type="PANTHER" id="PTHR13710:SF153">
    <property type="entry name" value="RECQ-LIKE DNA HELICASE BLM"/>
    <property type="match status" value="1"/>
</dbReference>
<dbReference type="SMART" id="SM00490">
    <property type="entry name" value="HELICc"/>
    <property type="match status" value="1"/>
</dbReference>
<feature type="domain" description="Helicase C-terminal" evidence="8">
    <location>
        <begin position="63"/>
        <end position="205"/>
    </location>
</feature>
<dbReference type="GO" id="GO:0000724">
    <property type="term" value="P:double-strand break repair via homologous recombination"/>
    <property type="evidence" value="ECO:0000318"/>
    <property type="project" value="GO_Central"/>
</dbReference>
<comment type="similarity">
    <text evidence="1">Belongs to the helicase family. RecQ subfamily.</text>
</comment>
<comment type="catalytic activity">
    <reaction evidence="5">
        <text>Couples ATP hydrolysis with the unwinding of duplex DNA by translocating in the 3'-5' direction.</text>
        <dbReference type="EC" id="5.6.2.4"/>
    </reaction>
</comment>
<name>E9HEJ7_DAPPU</name>
<dbReference type="OrthoDB" id="10261556at2759"/>
<dbReference type="AlphaFoldDB" id="E9HEJ7"/>
<dbReference type="PROSITE" id="PS51194">
    <property type="entry name" value="HELICASE_CTER"/>
    <property type="match status" value="1"/>
</dbReference>
<dbReference type="KEGG" id="dpx:DAPPUDRAFT_113273"/>
<evidence type="ECO:0000256" key="1">
    <source>
        <dbReference type="ARBA" id="ARBA00005446"/>
    </source>
</evidence>
<dbReference type="HOGENOM" id="CLU_001103_9_3_1"/>
<dbReference type="EC" id="5.6.2.4" evidence="6"/>
<dbReference type="GO" id="GO:0043138">
    <property type="term" value="F:3'-5' DNA helicase activity"/>
    <property type="evidence" value="ECO:0000318"/>
    <property type="project" value="GO_Central"/>
</dbReference>
<evidence type="ECO:0000256" key="3">
    <source>
        <dbReference type="ARBA" id="ARBA00023235"/>
    </source>
</evidence>
<evidence type="ECO:0000256" key="7">
    <source>
        <dbReference type="ARBA" id="ARBA00044542"/>
    </source>
</evidence>
<evidence type="ECO:0000256" key="4">
    <source>
        <dbReference type="ARBA" id="ARBA00023242"/>
    </source>
</evidence>
<evidence type="ECO:0000259" key="8">
    <source>
        <dbReference type="PROSITE" id="PS51194"/>
    </source>
</evidence>
<dbReference type="InterPro" id="IPR027417">
    <property type="entry name" value="P-loop_NTPase"/>
</dbReference>
<dbReference type="InterPro" id="IPR001650">
    <property type="entry name" value="Helicase_C-like"/>
</dbReference>
<dbReference type="FunFam" id="3.40.50.300:FF:003558">
    <property type="entry name" value="Predicted protein"/>
    <property type="match status" value="1"/>
</dbReference>
<proteinExistence type="inferred from homology"/>
<sequence>MTDEAYEFSTPRASYCRPLDYIKRPTDYGNLTLFRNCFPSVPVVALSGTACDQTRRDIMATLHLRNPFVSVRPCIRENLKISLTPKKSNEDAFKLMTVSLKDDFPNQCGIIYCIKKADCEKLSTFLVKEGYSATFYHGEIICATIAFGMGINKPDVRFVFHLSMPKSIESYYQECGRAGRDGQLAFCIMFYKFGMPIMPTGLFRK</sequence>
<evidence type="ECO:0000256" key="2">
    <source>
        <dbReference type="ARBA" id="ARBA00023125"/>
    </source>
</evidence>
<evidence type="ECO:0000313" key="10">
    <source>
        <dbReference type="Proteomes" id="UP000000305"/>
    </source>
</evidence>
<accession>E9HEJ7</accession>
<dbReference type="STRING" id="6669.E9HEJ7"/>
<keyword evidence="2" id="KW-0238">DNA-binding</keyword>
<keyword evidence="3" id="KW-0413">Isomerase</keyword>
<organism evidence="9 10">
    <name type="scientific">Daphnia pulex</name>
    <name type="common">Water flea</name>
    <dbReference type="NCBI Taxonomy" id="6669"/>
    <lineage>
        <taxon>Eukaryota</taxon>
        <taxon>Metazoa</taxon>
        <taxon>Ecdysozoa</taxon>
        <taxon>Arthropoda</taxon>
        <taxon>Crustacea</taxon>
        <taxon>Branchiopoda</taxon>
        <taxon>Diplostraca</taxon>
        <taxon>Cladocera</taxon>
        <taxon>Anomopoda</taxon>
        <taxon>Daphniidae</taxon>
        <taxon>Daphnia</taxon>
    </lineage>
</organism>
<evidence type="ECO:0000256" key="6">
    <source>
        <dbReference type="ARBA" id="ARBA00034808"/>
    </source>
</evidence>
<evidence type="ECO:0000256" key="5">
    <source>
        <dbReference type="ARBA" id="ARBA00034617"/>
    </source>
</evidence>
<dbReference type="GO" id="GO:0009378">
    <property type="term" value="F:four-way junction helicase activity"/>
    <property type="evidence" value="ECO:0000318"/>
    <property type="project" value="GO_Central"/>
</dbReference>
<dbReference type="PANTHER" id="PTHR13710">
    <property type="entry name" value="DNA HELICASE RECQ FAMILY MEMBER"/>
    <property type="match status" value="1"/>
</dbReference>